<evidence type="ECO:0000313" key="4">
    <source>
        <dbReference type="Proteomes" id="UP000051012"/>
    </source>
</evidence>
<proteinExistence type="predicted"/>
<evidence type="ECO:0008006" key="5">
    <source>
        <dbReference type="Google" id="ProtNLM"/>
    </source>
</evidence>
<keyword evidence="1" id="KW-1133">Transmembrane helix</keyword>
<feature type="transmembrane region" description="Helical" evidence="1">
    <location>
        <begin position="357"/>
        <end position="376"/>
    </location>
</feature>
<dbReference type="EMBL" id="LJNI01000139">
    <property type="protein sequence ID" value="KPJ71128.1"/>
    <property type="molecule type" value="Genomic_DNA"/>
</dbReference>
<feature type="signal peptide" evidence="2">
    <location>
        <begin position="1"/>
        <end position="19"/>
    </location>
</feature>
<feature type="transmembrane region" description="Helical" evidence="1">
    <location>
        <begin position="421"/>
        <end position="446"/>
    </location>
</feature>
<dbReference type="Proteomes" id="UP000051012">
    <property type="component" value="Unassembled WGS sequence"/>
</dbReference>
<keyword evidence="1" id="KW-0812">Transmembrane</keyword>
<sequence length="457" mass="48549">MQGLVLLMCLLAQAFGPSASSEVLNTAGLMPEVIVTAQRCEDEDIAYSGMMPENVVTAQRFEGEDVAYSGMMPEVVVVADRRTAQPMYTDNQVKKDQTYFLSYATEPAVVLDKSGDDIDVKIKFAGLTFSGDYELVEGDTIDEDVTVTGGNAKIAGVICADLAVMGGTVDISGMVCGDVAVFGGNLDIQGSVAGDAAVFGGHVYNKGTIEGDIFVVGGTISLDSGSVVNGDISMVGGSVDRDTNAVVLGTIESVEMEVLEKLLPRIGRIGRAFDWTKKLPGGGTFSGFIGIAVLFVIYILNLLVLLIFPRPIDRIVEKVQRNAWASVGFGLGIQILFIPLIVLFAVSVIGIPLIPLFVLAVNVAVLFGFSALSLTIGDKVIKGFNWQIQSRVGTFSIGWLTLMLILILGFILRIFGLLLPLIFALGGVIIYVAATIGIGGVIYALVKREGKRTKKDN</sequence>
<protein>
    <recommendedName>
        <fullName evidence="5">Polymer-forming cytoskeletal protein</fullName>
    </recommendedName>
</protein>
<name>A0A0S7Y8V1_UNCT6</name>
<keyword evidence="1" id="KW-0472">Membrane</keyword>
<dbReference type="AlphaFoldDB" id="A0A0S7Y8V1"/>
<evidence type="ECO:0000256" key="2">
    <source>
        <dbReference type="SAM" id="SignalP"/>
    </source>
</evidence>
<accession>A0A0S7Y8V1</accession>
<feature type="transmembrane region" description="Helical" evidence="1">
    <location>
        <begin position="397"/>
        <end position="415"/>
    </location>
</feature>
<feature type="chain" id="PRO_5006640469" description="Polymer-forming cytoskeletal protein" evidence="2">
    <location>
        <begin position="20"/>
        <end position="457"/>
    </location>
</feature>
<evidence type="ECO:0000256" key="1">
    <source>
        <dbReference type="SAM" id="Phobius"/>
    </source>
</evidence>
<reference evidence="3 4" key="1">
    <citation type="journal article" date="2015" name="Microbiome">
        <title>Genomic resolution of linkages in carbon, nitrogen, and sulfur cycling among widespread estuary sediment bacteria.</title>
        <authorList>
            <person name="Baker B.J."/>
            <person name="Lazar C.S."/>
            <person name="Teske A.P."/>
            <person name="Dick G.J."/>
        </authorList>
    </citation>
    <scope>NUCLEOTIDE SEQUENCE [LARGE SCALE GENOMIC DNA]</scope>
    <source>
        <strain evidence="3">DG_78</strain>
    </source>
</reference>
<gene>
    <name evidence="3" type="ORF">AMJ52_09010</name>
</gene>
<organism evidence="3 4">
    <name type="scientific">candidate division TA06 bacterium DG_78</name>
    <dbReference type="NCBI Taxonomy" id="1703772"/>
    <lineage>
        <taxon>Bacteria</taxon>
        <taxon>Bacteria division TA06</taxon>
    </lineage>
</organism>
<keyword evidence="2" id="KW-0732">Signal</keyword>
<comment type="caution">
    <text evidence="3">The sequence shown here is derived from an EMBL/GenBank/DDBJ whole genome shotgun (WGS) entry which is preliminary data.</text>
</comment>
<feature type="transmembrane region" description="Helical" evidence="1">
    <location>
        <begin position="285"/>
        <end position="308"/>
    </location>
</feature>
<evidence type="ECO:0000313" key="3">
    <source>
        <dbReference type="EMBL" id="KPJ71128.1"/>
    </source>
</evidence>
<feature type="transmembrane region" description="Helical" evidence="1">
    <location>
        <begin position="329"/>
        <end position="351"/>
    </location>
</feature>